<keyword evidence="1 3" id="KW-0597">Phosphoprotein</keyword>
<reference evidence="7" key="1">
    <citation type="journal article" date="2019" name="Int. J. Syst. Evol. Microbiol.">
        <title>The Global Catalogue of Microorganisms (GCM) 10K type strain sequencing project: providing services to taxonomists for standard genome sequencing and annotation.</title>
        <authorList>
            <consortium name="The Broad Institute Genomics Platform"/>
            <consortium name="The Broad Institute Genome Sequencing Center for Infectious Disease"/>
            <person name="Wu L."/>
            <person name="Ma J."/>
        </authorList>
    </citation>
    <scope>NUCLEOTIDE SEQUENCE [LARGE SCALE GENOMIC DNA]</scope>
    <source>
        <strain evidence="7">CCUG 58412</strain>
    </source>
</reference>
<feature type="domain" description="HTH luxR-type" evidence="4">
    <location>
        <begin position="142"/>
        <end position="207"/>
    </location>
</feature>
<dbReference type="InterPro" id="IPR011006">
    <property type="entry name" value="CheY-like_superfamily"/>
</dbReference>
<proteinExistence type="predicted"/>
<evidence type="ECO:0000256" key="1">
    <source>
        <dbReference type="ARBA" id="ARBA00022553"/>
    </source>
</evidence>
<evidence type="ECO:0000259" key="4">
    <source>
        <dbReference type="PROSITE" id="PS50043"/>
    </source>
</evidence>
<evidence type="ECO:0000313" key="6">
    <source>
        <dbReference type="EMBL" id="MFD0911971.1"/>
    </source>
</evidence>
<gene>
    <name evidence="6" type="ORF">ACFQ1Z_00295</name>
</gene>
<dbReference type="PRINTS" id="PR00038">
    <property type="entry name" value="HTHLUXR"/>
</dbReference>
<dbReference type="InterPro" id="IPR000792">
    <property type="entry name" value="Tscrpt_reg_LuxR_C"/>
</dbReference>
<feature type="domain" description="Response regulatory" evidence="5">
    <location>
        <begin position="4"/>
        <end position="120"/>
    </location>
</feature>
<dbReference type="SMART" id="SM00421">
    <property type="entry name" value="HTH_LUXR"/>
    <property type="match status" value="1"/>
</dbReference>
<dbReference type="Pfam" id="PF00196">
    <property type="entry name" value="GerE"/>
    <property type="match status" value="1"/>
</dbReference>
<accession>A0ABW3F0K0</accession>
<dbReference type="SMART" id="SM00448">
    <property type="entry name" value="REC"/>
    <property type="match status" value="1"/>
</dbReference>
<evidence type="ECO:0000256" key="3">
    <source>
        <dbReference type="PROSITE-ProRule" id="PRU00169"/>
    </source>
</evidence>
<evidence type="ECO:0000259" key="5">
    <source>
        <dbReference type="PROSITE" id="PS50110"/>
    </source>
</evidence>
<dbReference type="SUPFAM" id="SSF46894">
    <property type="entry name" value="C-terminal effector domain of the bipartite response regulators"/>
    <property type="match status" value="1"/>
</dbReference>
<comment type="caution">
    <text evidence="6">The sequence shown here is derived from an EMBL/GenBank/DDBJ whole genome shotgun (WGS) entry which is preliminary data.</text>
</comment>
<dbReference type="InterPro" id="IPR058245">
    <property type="entry name" value="NreC/VraR/RcsB-like_REC"/>
</dbReference>
<evidence type="ECO:0000256" key="2">
    <source>
        <dbReference type="ARBA" id="ARBA00023125"/>
    </source>
</evidence>
<dbReference type="CDD" id="cd17535">
    <property type="entry name" value="REC_NarL-like"/>
    <property type="match status" value="1"/>
</dbReference>
<feature type="modified residue" description="4-aspartylphosphate" evidence="3">
    <location>
        <position position="55"/>
    </location>
</feature>
<protein>
    <submittedName>
        <fullName evidence="6">Response regulator</fullName>
    </submittedName>
</protein>
<dbReference type="InterPro" id="IPR016032">
    <property type="entry name" value="Sig_transdc_resp-reg_C-effctor"/>
</dbReference>
<dbReference type="PROSITE" id="PS50043">
    <property type="entry name" value="HTH_LUXR_2"/>
    <property type="match status" value="1"/>
</dbReference>
<sequence>MTVKVVLVDDHTVVRSGLRRLLESHKSIEIVAEADTGEMAYQIYGEVSPDVVLMDISMPGMGGLEAAKRILQRYPHAKIVIFSMHEAVSFAAQALKAGVKGYVTKTGVADDLLQAVLDVSKGRTFLSQDVAQKVALQTLIGESNPLQQLTSREFEVFRLLAEGKRVEEVADMLKISQKTVANYYTLIKQKLSVNSPVEMVRLAMKHGLIDAE</sequence>
<dbReference type="PROSITE" id="PS50110">
    <property type="entry name" value="RESPONSE_REGULATORY"/>
    <property type="match status" value="1"/>
</dbReference>
<dbReference type="Pfam" id="PF00072">
    <property type="entry name" value="Response_reg"/>
    <property type="match status" value="1"/>
</dbReference>
<dbReference type="PANTHER" id="PTHR43214:SF43">
    <property type="entry name" value="TWO-COMPONENT RESPONSE REGULATOR"/>
    <property type="match status" value="1"/>
</dbReference>
<dbReference type="InterPro" id="IPR001789">
    <property type="entry name" value="Sig_transdc_resp-reg_receiver"/>
</dbReference>
<organism evidence="6 7">
    <name type="scientific">Methylophilus luteus</name>
    <dbReference type="NCBI Taxonomy" id="640108"/>
    <lineage>
        <taxon>Bacteria</taxon>
        <taxon>Pseudomonadati</taxon>
        <taxon>Pseudomonadota</taxon>
        <taxon>Betaproteobacteria</taxon>
        <taxon>Nitrosomonadales</taxon>
        <taxon>Methylophilaceae</taxon>
        <taxon>Methylophilus</taxon>
    </lineage>
</organism>
<keyword evidence="2" id="KW-0238">DNA-binding</keyword>
<dbReference type="SUPFAM" id="SSF52172">
    <property type="entry name" value="CheY-like"/>
    <property type="match status" value="1"/>
</dbReference>
<dbReference type="RefSeq" id="WP_379054486.1">
    <property type="nucleotide sequence ID" value="NZ_JBHTKB010000001.1"/>
</dbReference>
<name>A0ABW3F0K0_9PROT</name>
<dbReference type="Proteomes" id="UP001597128">
    <property type="component" value="Unassembled WGS sequence"/>
</dbReference>
<dbReference type="CDD" id="cd06170">
    <property type="entry name" value="LuxR_C_like"/>
    <property type="match status" value="1"/>
</dbReference>
<dbReference type="InterPro" id="IPR039420">
    <property type="entry name" value="WalR-like"/>
</dbReference>
<evidence type="ECO:0000313" key="7">
    <source>
        <dbReference type="Proteomes" id="UP001597128"/>
    </source>
</evidence>
<dbReference type="PANTHER" id="PTHR43214">
    <property type="entry name" value="TWO-COMPONENT RESPONSE REGULATOR"/>
    <property type="match status" value="1"/>
</dbReference>
<dbReference type="Gene3D" id="3.40.50.2300">
    <property type="match status" value="1"/>
</dbReference>
<dbReference type="EMBL" id="JBHTKB010000001">
    <property type="protein sequence ID" value="MFD0911971.1"/>
    <property type="molecule type" value="Genomic_DNA"/>
</dbReference>
<keyword evidence="7" id="KW-1185">Reference proteome</keyword>